<evidence type="ECO:0000313" key="2">
    <source>
        <dbReference type="EMBL" id="CAF4264052.1"/>
    </source>
</evidence>
<feature type="chain" id="PRO_5032268065" evidence="1">
    <location>
        <begin position="25"/>
        <end position="96"/>
    </location>
</feature>
<feature type="signal peptide" evidence="1">
    <location>
        <begin position="1"/>
        <end position="24"/>
    </location>
</feature>
<sequence length="96" mass="10576">MASSMVFYASVALLCLLIITPVSTADLCKWYGIAPFCFIGNSCPDGCFKTLESNKGDGFPCWFSVKKHCCCPKRALDSIINKLVSSDQKKTLKKIK</sequence>
<accession>A0A820FG32</accession>
<reference evidence="2" key="1">
    <citation type="submission" date="2021-02" db="EMBL/GenBank/DDBJ databases">
        <authorList>
            <person name="Nowell W R."/>
        </authorList>
    </citation>
    <scope>NUCLEOTIDE SEQUENCE</scope>
</reference>
<name>A0A820FG32_9BILA</name>
<evidence type="ECO:0000313" key="3">
    <source>
        <dbReference type="Proteomes" id="UP000663881"/>
    </source>
</evidence>
<comment type="caution">
    <text evidence="2">The sequence shown here is derived from an EMBL/GenBank/DDBJ whole genome shotgun (WGS) entry which is preliminary data.</text>
</comment>
<gene>
    <name evidence="2" type="ORF">OKA104_LOCUS44291</name>
</gene>
<protein>
    <submittedName>
        <fullName evidence="2">Uncharacterized protein</fullName>
    </submittedName>
</protein>
<dbReference type="AlphaFoldDB" id="A0A820FG32"/>
<proteinExistence type="predicted"/>
<dbReference type="EMBL" id="CAJOAY010013321">
    <property type="protein sequence ID" value="CAF4264052.1"/>
    <property type="molecule type" value="Genomic_DNA"/>
</dbReference>
<dbReference type="Proteomes" id="UP000663881">
    <property type="component" value="Unassembled WGS sequence"/>
</dbReference>
<organism evidence="2 3">
    <name type="scientific">Adineta steineri</name>
    <dbReference type="NCBI Taxonomy" id="433720"/>
    <lineage>
        <taxon>Eukaryota</taxon>
        <taxon>Metazoa</taxon>
        <taxon>Spiralia</taxon>
        <taxon>Gnathifera</taxon>
        <taxon>Rotifera</taxon>
        <taxon>Eurotatoria</taxon>
        <taxon>Bdelloidea</taxon>
        <taxon>Adinetida</taxon>
        <taxon>Adinetidae</taxon>
        <taxon>Adineta</taxon>
    </lineage>
</organism>
<keyword evidence="1" id="KW-0732">Signal</keyword>
<evidence type="ECO:0000256" key="1">
    <source>
        <dbReference type="SAM" id="SignalP"/>
    </source>
</evidence>